<protein>
    <submittedName>
        <fullName evidence="2">Uncharacterized protein</fullName>
    </submittedName>
</protein>
<keyword evidence="1" id="KW-0812">Transmembrane</keyword>
<reference evidence="3" key="1">
    <citation type="submission" date="2016-10" db="EMBL/GenBank/DDBJ databases">
        <authorList>
            <person name="Varghese N."/>
            <person name="Submissions S."/>
        </authorList>
    </citation>
    <scope>NUCLEOTIDE SEQUENCE [LARGE SCALE GENOMIC DNA]</scope>
    <source>
        <strain evidence="3">DSM 28881</strain>
    </source>
</reference>
<dbReference type="Proteomes" id="UP000199559">
    <property type="component" value="Unassembled WGS sequence"/>
</dbReference>
<feature type="transmembrane region" description="Helical" evidence="1">
    <location>
        <begin position="69"/>
        <end position="89"/>
    </location>
</feature>
<organism evidence="2 3">
    <name type="scientific">Olleya namhaensis</name>
    <dbReference type="NCBI Taxonomy" id="1144750"/>
    <lineage>
        <taxon>Bacteria</taxon>
        <taxon>Pseudomonadati</taxon>
        <taxon>Bacteroidota</taxon>
        <taxon>Flavobacteriia</taxon>
        <taxon>Flavobacteriales</taxon>
        <taxon>Flavobacteriaceae</taxon>
    </lineage>
</organism>
<sequence>MDNKQQKLINEKLEYRQENKKLFFKGSLVAIIIALTPLYFQIYKSVPKSKVWDTFLFTYESIYYRDANVAFWILTGKVVPLFLLTIWFFTCRHWWYHALLVPICLYIYQGMGVFNDDILYFDEVNFLHLVPVMIVIIPSIYLVRARIFNHLNTVDKTTQDLEDELTFKPKTFWGKVKQYF</sequence>
<evidence type="ECO:0000313" key="2">
    <source>
        <dbReference type="EMBL" id="SFJ43654.1"/>
    </source>
</evidence>
<dbReference type="STRING" id="1144750.SAMN05443431_107221"/>
<dbReference type="EMBL" id="FORM01000007">
    <property type="protein sequence ID" value="SFJ43654.1"/>
    <property type="molecule type" value="Genomic_DNA"/>
</dbReference>
<proteinExistence type="predicted"/>
<keyword evidence="3" id="KW-1185">Reference proteome</keyword>
<evidence type="ECO:0000256" key="1">
    <source>
        <dbReference type="SAM" id="Phobius"/>
    </source>
</evidence>
<dbReference type="AlphaFoldDB" id="A0A1I3RAG9"/>
<gene>
    <name evidence="2" type="ORF">SAMN05443431_107221</name>
</gene>
<name>A0A1I3RAG9_9FLAO</name>
<feature type="transmembrane region" description="Helical" evidence="1">
    <location>
        <begin position="22"/>
        <end position="42"/>
    </location>
</feature>
<keyword evidence="1" id="KW-1133">Transmembrane helix</keyword>
<feature type="transmembrane region" description="Helical" evidence="1">
    <location>
        <begin position="94"/>
        <end position="114"/>
    </location>
</feature>
<accession>A0A1I3RAG9</accession>
<keyword evidence="1" id="KW-0472">Membrane</keyword>
<feature type="transmembrane region" description="Helical" evidence="1">
    <location>
        <begin position="126"/>
        <end position="143"/>
    </location>
</feature>
<evidence type="ECO:0000313" key="3">
    <source>
        <dbReference type="Proteomes" id="UP000199559"/>
    </source>
</evidence>